<evidence type="ECO:0000313" key="2">
    <source>
        <dbReference type="EMBL" id="RRJ86976.1"/>
    </source>
</evidence>
<protein>
    <submittedName>
        <fullName evidence="2">Uncharacterized protein</fullName>
    </submittedName>
</protein>
<feature type="transmembrane region" description="Helical" evidence="1">
    <location>
        <begin position="21"/>
        <end position="46"/>
    </location>
</feature>
<comment type="caution">
    <text evidence="2">The sequence shown here is derived from an EMBL/GenBank/DDBJ whole genome shotgun (WGS) entry which is preliminary data.</text>
</comment>
<feature type="transmembrane region" description="Helical" evidence="1">
    <location>
        <begin position="90"/>
        <end position="112"/>
    </location>
</feature>
<name>A0A3P3VZC6_9MICO</name>
<gene>
    <name evidence="2" type="ORF">EG850_06110</name>
</gene>
<sequence length="119" mass="12242">MTGEPQVAKRPFDGTPSKGRATWTLVLGILGSLPFFGAVIIDTIIINDSPSYAGMGLAMMGLGLGGAAVPLSLVAIWLGAGYTKGKYGPMATWGFAIPLVAYLSLGVFWLIANPIKAGG</sequence>
<evidence type="ECO:0000256" key="1">
    <source>
        <dbReference type="SAM" id="Phobius"/>
    </source>
</evidence>
<keyword evidence="3" id="KW-1185">Reference proteome</keyword>
<dbReference type="Proteomes" id="UP000274391">
    <property type="component" value="Unassembled WGS sequence"/>
</dbReference>
<feature type="transmembrane region" description="Helical" evidence="1">
    <location>
        <begin position="52"/>
        <end position="78"/>
    </location>
</feature>
<reference evidence="2 3" key="1">
    <citation type="submission" date="2018-11" db="EMBL/GenBank/DDBJ databases">
        <title>YIM 102482-1 draft genome.</title>
        <authorList>
            <person name="Li G."/>
            <person name="Jiang Y."/>
        </authorList>
    </citation>
    <scope>NUCLEOTIDE SEQUENCE [LARGE SCALE GENOMIC DNA]</scope>
    <source>
        <strain evidence="2 3">YIM 102482-1</strain>
    </source>
</reference>
<keyword evidence="1" id="KW-1133">Transmembrane helix</keyword>
<dbReference type="RefSeq" id="WP_124971524.1">
    <property type="nucleotide sequence ID" value="NZ_RQVS01000006.1"/>
</dbReference>
<keyword evidence="1" id="KW-0812">Transmembrane</keyword>
<evidence type="ECO:0000313" key="3">
    <source>
        <dbReference type="Proteomes" id="UP000274391"/>
    </source>
</evidence>
<dbReference type="EMBL" id="RQVS01000006">
    <property type="protein sequence ID" value="RRJ86976.1"/>
    <property type="molecule type" value="Genomic_DNA"/>
</dbReference>
<proteinExistence type="predicted"/>
<dbReference type="AlphaFoldDB" id="A0A3P3VZC6"/>
<accession>A0A3P3VZC6</accession>
<keyword evidence="1" id="KW-0472">Membrane</keyword>
<organism evidence="2 3">
    <name type="scientific">Gulosibacter macacae</name>
    <dbReference type="NCBI Taxonomy" id="2488791"/>
    <lineage>
        <taxon>Bacteria</taxon>
        <taxon>Bacillati</taxon>
        <taxon>Actinomycetota</taxon>
        <taxon>Actinomycetes</taxon>
        <taxon>Micrococcales</taxon>
        <taxon>Microbacteriaceae</taxon>
        <taxon>Gulosibacter</taxon>
    </lineage>
</organism>